<name>A0A0D8IAQ6_9CLOT</name>
<dbReference type="PROSITE" id="PS01124">
    <property type="entry name" value="HTH_ARAC_FAMILY_2"/>
    <property type="match status" value="1"/>
</dbReference>
<dbReference type="InterPro" id="IPR009057">
    <property type="entry name" value="Homeodomain-like_sf"/>
</dbReference>
<dbReference type="Proteomes" id="UP000035704">
    <property type="component" value="Chromosome"/>
</dbReference>
<dbReference type="SMART" id="SM00342">
    <property type="entry name" value="HTH_ARAC"/>
    <property type="match status" value="1"/>
</dbReference>
<reference evidence="6 7" key="1">
    <citation type="submission" date="2014-10" db="EMBL/GenBank/DDBJ databases">
        <title>Genome sequence of Clostridium aceticum DSM 1496.</title>
        <authorList>
            <person name="Poehlein A."/>
            <person name="Schiel-Bengelsdorf B."/>
            <person name="Gottschalk G."/>
            <person name="Duerre P."/>
            <person name="Daniel R."/>
        </authorList>
    </citation>
    <scope>NUCLEOTIDE SEQUENCE [LARGE SCALE GENOMIC DNA]</scope>
    <source>
        <strain evidence="6 7">DSM 1496</strain>
    </source>
</reference>
<protein>
    <recommendedName>
        <fullName evidence="1">Stage 0 sporulation protein A homolog</fullName>
    </recommendedName>
</protein>
<evidence type="ECO:0000313" key="6">
    <source>
        <dbReference type="EMBL" id="AKL96470.1"/>
    </source>
</evidence>
<dbReference type="InterPro" id="IPR001789">
    <property type="entry name" value="Sig_transdc_resp-reg_receiver"/>
</dbReference>
<dbReference type="GO" id="GO:0003700">
    <property type="term" value="F:DNA-binding transcription factor activity"/>
    <property type="evidence" value="ECO:0007669"/>
    <property type="project" value="InterPro"/>
</dbReference>
<dbReference type="OrthoDB" id="324626at2"/>
<evidence type="ECO:0000256" key="2">
    <source>
        <dbReference type="ARBA" id="ARBA00023015"/>
    </source>
</evidence>
<organism evidence="6 7">
    <name type="scientific">Clostridium aceticum</name>
    <dbReference type="NCBI Taxonomy" id="84022"/>
    <lineage>
        <taxon>Bacteria</taxon>
        <taxon>Bacillati</taxon>
        <taxon>Bacillota</taxon>
        <taxon>Clostridia</taxon>
        <taxon>Eubacteriales</taxon>
        <taxon>Clostridiaceae</taxon>
        <taxon>Clostridium</taxon>
    </lineage>
</organism>
<dbReference type="PROSITE" id="PS50110">
    <property type="entry name" value="RESPONSE_REGULATORY"/>
    <property type="match status" value="1"/>
</dbReference>
<proteinExistence type="predicted"/>
<dbReference type="GO" id="GO:0000160">
    <property type="term" value="P:phosphorelay signal transduction system"/>
    <property type="evidence" value="ECO:0007669"/>
    <property type="project" value="InterPro"/>
</dbReference>
<gene>
    <name evidence="6" type="ORF">CACET_c30260</name>
</gene>
<dbReference type="InterPro" id="IPR018060">
    <property type="entry name" value="HTH_AraC"/>
</dbReference>
<dbReference type="PANTHER" id="PTHR43280">
    <property type="entry name" value="ARAC-FAMILY TRANSCRIPTIONAL REGULATOR"/>
    <property type="match status" value="1"/>
</dbReference>
<dbReference type="SMART" id="SM00448">
    <property type="entry name" value="REC"/>
    <property type="match status" value="1"/>
</dbReference>
<dbReference type="KEGG" id="cace:CACET_c30260"/>
<accession>A0A0D8IAQ6</accession>
<dbReference type="GO" id="GO:0043565">
    <property type="term" value="F:sequence-specific DNA binding"/>
    <property type="evidence" value="ECO:0007669"/>
    <property type="project" value="InterPro"/>
</dbReference>
<dbReference type="Gene3D" id="1.10.10.60">
    <property type="entry name" value="Homeodomain-like"/>
    <property type="match status" value="2"/>
</dbReference>
<dbReference type="EMBL" id="CP009687">
    <property type="protein sequence ID" value="AKL96470.1"/>
    <property type="molecule type" value="Genomic_DNA"/>
</dbReference>
<sequence length="259" mass="30033">MNVVLIVEDEIVEQEFLKTVILDEVLPEDKVLTCGSGLQAIQLAKQYRPNIIIMDIMIAEMDGLTAAQEIRGFLPNACITILSAYSDFSYAQKAINFRVFEYLLKPVKPAVFKEVFRKMLEFAPNNPVVVEEKPEEKHIKAKDQRQSFIEEGIKYIKEHFREKLTLEMVASKVFMNPKYFSHVFKKEMGVSFTEYIIQLRVQHACRLLETTNYPAYRISSECGFSDPSYFNRVFCSQMDMTPQTYRKNLCLLKSNDESS</sequence>
<evidence type="ECO:0000313" key="7">
    <source>
        <dbReference type="Proteomes" id="UP000035704"/>
    </source>
</evidence>
<dbReference type="PANTHER" id="PTHR43280:SF34">
    <property type="entry name" value="ARAC-FAMILY TRANSCRIPTIONAL REGULATOR"/>
    <property type="match status" value="1"/>
</dbReference>
<evidence type="ECO:0000256" key="5">
    <source>
        <dbReference type="ARBA" id="ARBA00024867"/>
    </source>
</evidence>
<keyword evidence="4" id="KW-0804">Transcription</keyword>
<dbReference type="Gene3D" id="3.40.50.2300">
    <property type="match status" value="1"/>
</dbReference>
<dbReference type="PATRIC" id="fig|84022.5.peg.3844"/>
<dbReference type="SUPFAM" id="SSF46689">
    <property type="entry name" value="Homeodomain-like"/>
    <property type="match status" value="2"/>
</dbReference>
<comment type="function">
    <text evidence="5">May play the central regulatory role in sporulation. It may be an element of the effector pathway responsible for the activation of sporulation genes in response to nutritional stress. Spo0A may act in concert with spo0H (a sigma factor) to control the expression of some genes that are critical to the sporulation process.</text>
</comment>
<keyword evidence="3" id="KW-0238">DNA-binding</keyword>
<dbReference type="Pfam" id="PF00072">
    <property type="entry name" value="Response_reg"/>
    <property type="match status" value="1"/>
</dbReference>
<dbReference type="CDD" id="cd17536">
    <property type="entry name" value="REC_YesN-like"/>
    <property type="match status" value="1"/>
</dbReference>
<evidence type="ECO:0000256" key="3">
    <source>
        <dbReference type="ARBA" id="ARBA00023125"/>
    </source>
</evidence>
<keyword evidence="2" id="KW-0805">Transcription regulation</keyword>
<dbReference type="AlphaFoldDB" id="A0A0D8IAQ6"/>
<evidence type="ECO:0000256" key="4">
    <source>
        <dbReference type="ARBA" id="ARBA00023163"/>
    </source>
</evidence>
<evidence type="ECO:0000256" key="1">
    <source>
        <dbReference type="ARBA" id="ARBA00018672"/>
    </source>
</evidence>
<keyword evidence="7" id="KW-1185">Reference proteome</keyword>
<dbReference type="SUPFAM" id="SSF52172">
    <property type="entry name" value="CheY-like"/>
    <property type="match status" value="1"/>
</dbReference>
<dbReference type="RefSeq" id="WP_044824492.1">
    <property type="nucleotide sequence ID" value="NZ_CP009687.1"/>
</dbReference>
<dbReference type="InterPro" id="IPR011006">
    <property type="entry name" value="CheY-like_superfamily"/>
</dbReference>
<dbReference type="STRING" id="84022.CACET_c30260"/>
<dbReference type="Pfam" id="PF12833">
    <property type="entry name" value="HTH_18"/>
    <property type="match status" value="1"/>
</dbReference>